<proteinExistence type="predicted"/>
<comment type="caution">
    <text evidence="1">The sequence shown here is derived from an EMBL/GenBank/DDBJ whole genome shotgun (WGS) entry which is preliminary data.</text>
</comment>
<reference evidence="1" key="1">
    <citation type="submission" date="2016-02" db="EMBL/GenBank/DDBJ databases">
        <title>Draft Genome Sequence of Sporotomaculum syntrophicum Strain FB, a Syntrophic Benzoate Degrader.</title>
        <authorList>
            <person name="Nobu M.K."/>
            <person name="Narihiro T."/>
            <person name="Qiu Y.-L."/>
            <person name="Ohashi A."/>
            <person name="Liu W.-T."/>
            <person name="Yuji S."/>
        </authorList>
    </citation>
    <scope>NUCLEOTIDE SEQUENCE</scope>
    <source>
        <strain evidence="1">FB</strain>
    </source>
</reference>
<dbReference type="EMBL" id="LSRS01000005">
    <property type="protein sequence ID" value="KAF1084682.1"/>
    <property type="molecule type" value="Genomic_DNA"/>
</dbReference>
<keyword evidence="2" id="KW-1185">Reference proteome</keyword>
<organism evidence="1 2">
    <name type="scientific">Sporotomaculum syntrophicum</name>
    <dbReference type="NCBI Taxonomy" id="182264"/>
    <lineage>
        <taxon>Bacteria</taxon>
        <taxon>Bacillati</taxon>
        <taxon>Bacillota</taxon>
        <taxon>Clostridia</taxon>
        <taxon>Eubacteriales</taxon>
        <taxon>Desulfallaceae</taxon>
        <taxon>Sporotomaculum</taxon>
    </lineage>
</organism>
<evidence type="ECO:0000313" key="1">
    <source>
        <dbReference type="EMBL" id="KAF1084682.1"/>
    </source>
</evidence>
<evidence type="ECO:0000313" key="2">
    <source>
        <dbReference type="Proteomes" id="UP000798488"/>
    </source>
</evidence>
<accession>A0A9D2WQD3</accession>
<name>A0A9D2WQD3_9FIRM</name>
<gene>
    <name evidence="1" type="ORF">SPSYN_02461</name>
</gene>
<protein>
    <submittedName>
        <fullName evidence="1">Uncharacterized protein</fullName>
    </submittedName>
</protein>
<sequence>MAQTKDWQGVTGTITIRENREPIKSPVYLLKVAPTSNGSDWEWEIQAAIPISAE</sequence>
<dbReference type="Proteomes" id="UP000798488">
    <property type="component" value="Unassembled WGS sequence"/>
</dbReference>
<dbReference type="AlphaFoldDB" id="A0A9D2WQD3"/>